<keyword evidence="3" id="KW-0378">Hydrolase</keyword>
<keyword evidence="4" id="KW-0863">Zinc-finger</keyword>
<dbReference type="GO" id="GO:0019783">
    <property type="term" value="F:ubiquitin-like protein peptidase activity"/>
    <property type="evidence" value="ECO:0007669"/>
    <property type="project" value="UniProtKB-ARBA"/>
</dbReference>
<dbReference type="Pfam" id="PF02902">
    <property type="entry name" value="Peptidase_C48"/>
    <property type="match status" value="1"/>
</dbReference>
<evidence type="ECO:0000256" key="1">
    <source>
        <dbReference type="ARBA" id="ARBA00005234"/>
    </source>
</evidence>
<name>A0A8X7MLR5_9BASI</name>
<keyword evidence="4" id="KW-0862">Zinc</keyword>
<evidence type="ECO:0000313" key="8">
    <source>
        <dbReference type="EMBL" id="KAE8241440.1"/>
    </source>
</evidence>
<feature type="region of interest" description="Disordered" evidence="5">
    <location>
        <begin position="784"/>
        <end position="888"/>
    </location>
</feature>
<feature type="region of interest" description="Disordered" evidence="5">
    <location>
        <begin position="184"/>
        <end position="204"/>
    </location>
</feature>
<sequence>MSEHSEPGSEGSDAEFMDRSWQLGRSDASQEDLDDSMSDTDPVSATQLDTLFGPQYILDANYATVTGANVPSPCAFQALDPRKRSHGKAWMKVASVPTRYLYQWFEYQRNDYTSHDQTIADCVRLFWVGHPGDSPRDVSARLFSVEFVPEASKKDQASLRREKGVVFRHHFECKGMCNVSKRSAEDACDDDDDSDSTKKPRSKRIRVPACTGDVRIMIEVYADDLSKCVIYQRGSHPPASDEHYLQYSRRIRLYLMERGSQSGMTPSKLRLEMQQGLSGLGDAGALPRMFVRPEWRLPTTQQVDRVIAGLRRAVRLHSDPFVAVDLFVGLNPNLIFAYEPLVVTSTRKQFSVGIKSSWSIQNLIRWQGHTVCLDSSWRKKNENRAPLTFVTTTNAASHMVPCAAFLSADITSASLQHLLEALEDEVLAEARAICDKDDQKSLRKQTEVKVLVMNARKIVEAGSWRPASVMIDKCRAEFNALQSIWPDVQVRVCQFHIMQAICRWDTETRNVAVRPPGIAKQDKPEICKAFREAQRCSSLDDWAKYLQTFETRIKEVLKSYPAATVTQVLKYLATNWWCTPWHALVTDVGLHAGQTRDGINTNNTIERAFKTFDEIFLACRVNKRVDRLVQVLACDWLVYYELYSSEEPRLSPKDRKTMLDAHHLWETQAVVPVGTSGTSFCVRGSDVYNGASEPKTYMVSLASSHLRCTCSRWLRSGKLCAHMHAARLLATMGSVLQCQVHEQEGVPALRNANLKLSSSTISDAKLDSELEEVLRVLSLHKDTSSASSALPQSETASRSTSTQATSLERGGGRPAKITPLHQRSKASSKQTASALRFSQKPGPTRTTPWIGKHIAPSASSSSASKPSLTTLAVGTSGPLVMPRGSSTPIATKNELERQIANMDEGTALRVQVSSFASTHLVQADFKGLRPGAWLTGTTIMLFAQHVHHSNLSRTRSVSKVGLHAQRTFLASCDLFQSPCSEQMMSKRVDEWYPAKSLMNYEQIIVPVNFSNTHWATIIVKPSERSILLVDSSPSAARQASAERFFRTFLAQRAEMELGKGHDVPSEALQRHTWNFAYNTTEDSNFPQQDDGHSCGLITCKVIEAALKGKQPTWKACSGMRAQILEEQEALTFRSELFLFLKDCLNSS</sequence>
<dbReference type="Proteomes" id="UP000077684">
    <property type="component" value="Unassembled WGS sequence"/>
</dbReference>
<keyword evidence="4" id="KW-0479">Metal-binding</keyword>
<dbReference type="PANTHER" id="PTHR47456">
    <property type="entry name" value="PHD-TYPE DOMAIN-CONTAINING PROTEIN"/>
    <property type="match status" value="1"/>
</dbReference>
<evidence type="ECO:0000256" key="3">
    <source>
        <dbReference type="ARBA" id="ARBA00022801"/>
    </source>
</evidence>
<dbReference type="EMBL" id="LWDE02001339">
    <property type="protein sequence ID" value="KAE8241440.1"/>
    <property type="molecule type" value="Genomic_DNA"/>
</dbReference>
<feature type="region of interest" description="Disordered" evidence="5">
    <location>
        <begin position="1"/>
        <end position="41"/>
    </location>
</feature>
<feature type="compositionally biased region" description="Acidic residues" evidence="5">
    <location>
        <begin position="29"/>
        <end position="38"/>
    </location>
</feature>
<evidence type="ECO:0000256" key="5">
    <source>
        <dbReference type="SAM" id="MobiDB-lite"/>
    </source>
</evidence>
<gene>
    <name evidence="8" type="ORF">A4X06_0g7536</name>
</gene>
<keyword evidence="2" id="KW-0645">Protease</keyword>
<dbReference type="GO" id="GO:0008270">
    <property type="term" value="F:zinc ion binding"/>
    <property type="evidence" value="ECO:0007669"/>
    <property type="project" value="UniProtKB-KW"/>
</dbReference>
<comment type="similarity">
    <text evidence="1">Belongs to the peptidase C48 family.</text>
</comment>
<dbReference type="PROSITE" id="PS50966">
    <property type="entry name" value="ZF_SWIM"/>
    <property type="match status" value="1"/>
</dbReference>
<dbReference type="InterPro" id="IPR003653">
    <property type="entry name" value="Peptidase_C48_C"/>
</dbReference>
<feature type="compositionally biased region" description="Low complexity" evidence="5">
    <location>
        <begin position="855"/>
        <end position="872"/>
    </location>
</feature>
<evidence type="ECO:0000259" key="6">
    <source>
        <dbReference type="PROSITE" id="PS50600"/>
    </source>
</evidence>
<dbReference type="Gene3D" id="3.40.395.10">
    <property type="entry name" value="Adenoviral Proteinase, Chain A"/>
    <property type="match status" value="1"/>
</dbReference>
<dbReference type="GO" id="GO:0006508">
    <property type="term" value="P:proteolysis"/>
    <property type="evidence" value="ECO:0007669"/>
    <property type="project" value="UniProtKB-KW"/>
</dbReference>
<dbReference type="InterPro" id="IPR038765">
    <property type="entry name" value="Papain-like_cys_pep_sf"/>
</dbReference>
<evidence type="ECO:0000256" key="2">
    <source>
        <dbReference type="ARBA" id="ARBA00022670"/>
    </source>
</evidence>
<evidence type="ECO:0000313" key="9">
    <source>
        <dbReference type="Proteomes" id="UP000077684"/>
    </source>
</evidence>
<dbReference type="GO" id="GO:0008234">
    <property type="term" value="F:cysteine-type peptidase activity"/>
    <property type="evidence" value="ECO:0007669"/>
    <property type="project" value="InterPro"/>
</dbReference>
<evidence type="ECO:0000256" key="4">
    <source>
        <dbReference type="PROSITE-ProRule" id="PRU00325"/>
    </source>
</evidence>
<evidence type="ECO:0000259" key="7">
    <source>
        <dbReference type="PROSITE" id="PS50966"/>
    </source>
</evidence>
<feature type="domain" description="Ubiquitin-like protease family profile" evidence="6">
    <location>
        <begin position="918"/>
        <end position="1105"/>
    </location>
</feature>
<reference evidence="8" key="1">
    <citation type="submission" date="2016-04" db="EMBL/GenBank/DDBJ databases">
        <authorList>
            <person name="Nguyen H.D."/>
            <person name="Samba Siva P."/>
            <person name="Cullis J."/>
            <person name="Levesque C.A."/>
            <person name="Hambleton S."/>
        </authorList>
    </citation>
    <scope>NUCLEOTIDE SEQUENCE</scope>
    <source>
        <strain evidence="8">DAOMC 236426</strain>
    </source>
</reference>
<evidence type="ECO:0008006" key="10">
    <source>
        <dbReference type="Google" id="ProtNLM"/>
    </source>
</evidence>
<dbReference type="AlphaFoldDB" id="A0A8X7MLR5"/>
<dbReference type="InterPro" id="IPR007527">
    <property type="entry name" value="Znf_SWIM"/>
</dbReference>
<keyword evidence="9" id="KW-1185">Reference proteome</keyword>
<comment type="caution">
    <text evidence="8">The sequence shown here is derived from an EMBL/GenBank/DDBJ whole genome shotgun (WGS) entry which is preliminary data.</text>
</comment>
<feature type="domain" description="SWIM-type" evidence="7">
    <location>
        <begin position="697"/>
        <end position="731"/>
    </location>
</feature>
<accession>A0A8X7MLR5</accession>
<organism evidence="8 9">
    <name type="scientific">Tilletia controversa</name>
    <name type="common">dwarf bunt fungus</name>
    <dbReference type="NCBI Taxonomy" id="13291"/>
    <lineage>
        <taxon>Eukaryota</taxon>
        <taxon>Fungi</taxon>
        <taxon>Dikarya</taxon>
        <taxon>Basidiomycota</taxon>
        <taxon>Ustilaginomycotina</taxon>
        <taxon>Exobasidiomycetes</taxon>
        <taxon>Tilletiales</taxon>
        <taxon>Tilletiaceae</taxon>
        <taxon>Tilletia</taxon>
    </lineage>
</organism>
<dbReference type="PROSITE" id="PS50600">
    <property type="entry name" value="ULP_PROTEASE"/>
    <property type="match status" value="1"/>
</dbReference>
<proteinExistence type="inferred from homology"/>
<feature type="compositionally biased region" description="Low complexity" evidence="5">
    <location>
        <begin position="792"/>
        <end position="806"/>
    </location>
</feature>
<protein>
    <recommendedName>
        <fullName evidence="10">SWIM-type domain-containing protein</fullName>
    </recommendedName>
</protein>
<reference evidence="8" key="2">
    <citation type="journal article" date="2019" name="IMA Fungus">
        <title>Genome sequencing and comparison of five Tilletia species to identify candidate genes for the detection of regulated species infecting wheat.</title>
        <authorList>
            <person name="Nguyen H.D.T."/>
            <person name="Sultana T."/>
            <person name="Kesanakurti P."/>
            <person name="Hambleton S."/>
        </authorList>
    </citation>
    <scope>NUCLEOTIDE SEQUENCE</scope>
    <source>
        <strain evidence="8">DAOMC 236426</strain>
    </source>
</reference>
<dbReference type="SUPFAM" id="SSF54001">
    <property type="entry name" value="Cysteine proteinases"/>
    <property type="match status" value="1"/>
</dbReference>